<name>A0ABM1TPV0_LIMPO</name>
<organism evidence="14 15">
    <name type="scientific">Limulus polyphemus</name>
    <name type="common">Atlantic horseshoe crab</name>
    <dbReference type="NCBI Taxonomy" id="6850"/>
    <lineage>
        <taxon>Eukaryota</taxon>
        <taxon>Metazoa</taxon>
        <taxon>Ecdysozoa</taxon>
        <taxon>Arthropoda</taxon>
        <taxon>Chelicerata</taxon>
        <taxon>Merostomata</taxon>
        <taxon>Xiphosura</taxon>
        <taxon>Limulidae</taxon>
        <taxon>Limulus</taxon>
    </lineage>
</organism>
<dbReference type="Pfam" id="PF12796">
    <property type="entry name" value="Ank_2"/>
    <property type="match status" value="1"/>
</dbReference>
<evidence type="ECO:0000256" key="8">
    <source>
        <dbReference type="ARBA" id="ARBA00023298"/>
    </source>
</evidence>
<feature type="repeat" description="ANK" evidence="12">
    <location>
        <begin position="208"/>
        <end position="240"/>
    </location>
</feature>
<evidence type="ECO:0000256" key="6">
    <source>
        <dbReference type="ARBA" id="ARBA00023043"/>
    </source>
</evidence>
<dbReference type="SUPFAM" id="SSF48403">
    <property type="entry name" value="Ankyrin repeat"/>
    <property type="match status" value="1"/>
</dbReference>
<dbReference type="GeneID" id="106473811"/>
<keyword evidence="5" id="KW-0638">Presynaptic neurotoxin</keyword>
<gene>
    <name evidence="15" type="primary">LOC106473811</name>
</gene>
<evidence type="ECO:0000256" key="4">
    <source>
        <dbReference type="ARBA" id="ARBA00022737"/>
    </source>
</evidence>
<evidence type="ECO:0000256" key="3">
    <source>
        <dbReference type="ARBA" id="ARBA00022537"/>
    </source>
</evidence>
<keyword evidence="8" id="KW-1053">Target membrane</keyword>
<comment type="similarity">
    <text evidence="9">Belongs to the cationic peptide 01 (latrotoxin) family. 03 (alpha-latrotoxin) subfamily.</text>
</comment>
<evidence type="ECO:0000313" key="15">
    <source>
        <dbReference type="RefSeq" id="XP_022257906.1"/>
    </source>
</evidence>
<dbReference type="Proteomes" id="UP000694941">
    <property type="component" value="Unplaced"/>
</dbReference>
<evidence type="ECO:0000256" key="11">
    <source>
        <dbReference type="ARBA" id="ARBA00049811"/>
    </source>
</evidence>
<dbReference type="PROSITE" id="PS50088">
    <property type="entry name" value="ANK_REPEAT"/>
    <property type="match status" value="2"/>
</dbReference>
<reference evidence="15" key="1">
    <citation type="submission" date="2025-08" db="UniProtKB">
        <authorList>
            <consortium name="RefSeq"/>
        </authorList>
    </citation>
    <scope>IDENTIFICATION</scope>
    <source>
        <tissue evidence="15">Muscle</tissue>
    </source>
</reference>
<dbReference type="PROSITE" id="PS50297">
    <property type="entry name" value="ANK_REP_REGION"/>
    <property type="match status" value="1"/>
</dbReference>
<dbReference type="PANTHER" id="PTHR24198:SF165">
    <property type="entry name" value="ANKYRIN REPEAT-CONTAINING PROTEIN-RELATED"/>
    <property type="match status" value="1"/>
</dbReference>
<keyword evidence="3" id="KW-1052">Target cell membrane</keyword>
<evidence type="ECO:0000313" key="14">
    <source>
        <dbReference type="Proteomes" id="UP000694941"/>
    </source>
</evidence>
<evidence type="ECO:0000256" key="12">
    <source>
        <dbReference type="PROSITE-ProRule" id="PRU00023"/>
    </source>
</evidence>
<evidence type="ECO:0000256" key="1">
    <source>
        <dbReference type="ARBA" id="ARBA00004175"/>
    </source>
</evidence>
<dbReference type="Gene3D" id="1.25.40.20">
    <property type="entry name" value="Ankyrin repeat-containing domain"/>
    <property type="match status" value="1"/>
</dbReference>
<comment type="subcellular location">
    <subcellularLocation>
        <location evidence="1">Target cell membrane</location>
    </subcellularLocation>
</comment>
<protein>
    <recommendedName>
        <fullName evidence="11">Alpha-latrotoxin</fullName>
    </recommendedName>
</protein>
<dbReference type="InterPro" id="IPR002110">
    <property type="entry name" value="Ankyrin_rpt"/>
</dbReference>
<evidence type="ECO:0000256" key="10">
    <source>
        <dbReference type="ARBA" id="ARBA00049715"/>
    </source>
</evidence>
<dbReference type="RefSeq" id="XP_022257906.1">
    <property type="nucleotide sequence ID" value="XM_022402198.1"/>
</dbReference>
<feature type="transmembrane region" description="Helical" evidence="13">
    <location>
        <begin position="47"/>
        <end position="70"/>
    </location>
</feature>
<evidence type="ECO:0000256" key="9">
    <source>
        <dbReference type="ARBA" id="ARBA00049657"/>
    </source>
</evidence>
<feature type="repeat" description="ANK" evidence="12">
    <location>
        <begin position="135"/>
        <end position="167"/>
    </location>
</feature>
<dbReference type="SMART" id="SM00248">
    <property type="entry name" value="ANK"/>
    <property type="match status" value="4"/>
</dbReference>
<accession>A0ABM1TPV0</accession>
<keyword evidence="6 12" id="KW-0040">ANK repeat</keyword>
<comment type="subunit">
    <text evidence="10">Homotetramer in membranes.</text>
</comment>
<dbReference type="PANTHER" id="PTHR24198">
    <property type="entry name" value="ANKYRIN REPEAT AND PROTEIN KINASE DOMAIN-CONTAINING PROTEIN"/>
    <property type="match status" value="1"/>
</dbReference>
<keyword evidence="7 13" id="KW-0472">Membrane</keyword>
<keyword evidence="4" id="KW-0677">Repeat</keyword>
<sequence length="310" mass="34645">MEKSSFILYLHLKIYDHLKALKESMENLPKLSVNWLHIEKYTSANNYLLFVFSVCLFVIVLITLLSRTILVCLQGNSFSNAEVSTIKKRKKEDRQPIHHSVFDLAKTAYLPGHSERCMEVIKTCNYDVDWPEERTGLTLFLCACISGNKSLVNFMLERGAEVKVTTKDCLDSALYLATYGYLNSKNPELTLISSLLEAGCDVNQQNKAGFTALHQSASKGNILLTDFLLKNGADPGITTKCGVLPVQLAASRDHREVAELLAKYMVSSSLPQNGEPHSPVRSLLGLMSPPKKYLAESKVVRSNSKHRKSF</sequence>
<evidence type="ECO:0000256" key="5">
    <source>
        <dbReference type="ARBA" id="ARBA00023028"/>
    </source>
</evidence>
<keyword evidence="13" id="KW-1133">Transmembrane helix</keyword>
<keyword evidence="2" id="KW-0268">Exocytosis</keyword>
<keyword evidence="5" id="KW-0528">Neurotoxin</keyword>
<keyword evidence="14" id="KW-1185">Reference proteome</keyword>
<evidence type="ECO:0000256" key="13">
    <source>
        <dbReference type="SAM" id="Phobius"/>
    </source>
</evidence>
<keyword evidence="5" id="KW-0800">Toxin</keyword>
<evidence type="ECO:0000256" key="7">
    <source>
        <dbReference type="ARBA" id="ARBA00023136"/>
    </source>
</evidence>
<dbReference type="InterPro" id="IPR036770">
    <property type="entry name" value="Ankyrin_rpt-contain_sf"/>
</dbReference>
<evidence type="ECO:0000256" key="2">
    <source>
        <dbReference type="ARBA" id="ARBA00022483"/>
    </source>
</evidence>
<proteinExistence type="inferred from homology"/>
<keyword evidence="13" id="KW-0812">Transmembrane</keyword>